<feature type="domain" description="HTH merR-type" evidence="5">
    <location>
        <begin position="7"/>
        <end position="73"/>
    </location>
</feature>
<dbReference type="InterPro" id="IPR000551">
    <property type="entry name" value="MerR-type_HTH_dom"/>
</dbReference>
<keyword evidence="1" id="KW-0805">Transcription regulation</keyword>
<dbReference type="PANTHER" id="PTHR30204">
    <property type="entry name" value="REDOX-CYCLING DRUG-SENSING TRANSCRIPTIONAL ACTIVATOR SOXR"/>
    <property type="match status" value="1"/>
</dbReference>
<evidence type="ECO:0000256" key="3">
    <source>
        <dbReference type="ARBA" id="ARBA00023159"/>
    </source>
</evidence>
<dbReference type="EMBL" id="JBHUGA010000043">
    <property type="protein sequence ID" value="MFD1847285.1"/>
    <property type="molecule type" value="Genomic_DNA"/>
</dbReference>
<evidence type="ECO:0000256" key="2">
    <source>
        <dbReference type="ARBA" id="ARBA00023125"/>
    </source>
</evidence>
<protein>
    <submittedName>
        <fullName evidence="6">MerR family transcriptional regulator</fullName>
    </submittedName>
</protein>
<dbReference type="SUPFAM" id="SSF89082">
    <property type="entry name" value="Antibiotic binding domain of TipA-like multidrug resistance regulators"/>
    <property type="match status" value="1"/>
</dbReference>
<reference evidence="7" key="1">
    <citation type="journal article" date="2019" name="Int. J. Syst. Evol. Microbiol.">
        <title>The Global Catalogue of Microorganisms (GCM) 10K type strain sequencing project: providing services to taxonomists for standard genome sequencing and annotation.</title>
        <authorList>
            <consortium name="The Broad Institute Genomics Platform"/>
            <consortium name="The Broad Institute Genome Sequencing Center for Infectious Disease"/>
            <person name="Wu L."/>
            <person name="Ma J."/>
        </authorList>
    </citation>
    <scope>NUCLEOTIDE SEQUENCE [LARGE SCALE GENOMIC DNA]</scope>
    <source>
        <strain evidence="7">JCM 11496</strain>
    </source>
</reference>
<dbReference type="InterPro" id="IPR047057">
    <property type="entry name" value="MerR_fam"/>
</dbReference>
<keyword evidence="7" id="KW-1185">Reference proteome</keyword>
<dbReference type="Proteomes" id="UP001597307">
    <property type="component" value="Unassembled WGS sequence"/>
</dbReference>
<dbReference type="CDD" id="cd01106">
    <property type="entry name" value="HTH_TipAL-Mta"/>
    <property type="match status" value="1"/>
</dbReference>
<dbReference type="Pfam" id="PF13411">
    <property type="entry name" value="MerR_1"/>
    <property type="match status" value="1"/>
</dbReference>
<keyword evidence="3" id="KW-0010">Activator</keyword>
<dbReference type="PANTHER" id="PTHR30204:SF90">
    <property type="entry name" value="HTH-TYPE TRANSCRIPTIONAL ACTIVATOR MTA"/>
    <property type="match status" value="1"/>
</dbReference>
<dbReference type="InterPro" id="IPR012925">
    <property type="entry name" value="TipAS_dom"/>
</dbReference>
<gene>
    <name evidence="6" type="ORF">ACFSFX_11835</name>
</gene>
<name>A0ABW4Q9E4_9MICC</name>
<dbReference type="Gene3D" id="1.10.1660.10">
    <property type="match status" value="1"/>
</dbReference>
<comment type="caution">
    <text evidence="6">The sequence shown here is derived from an EMBL/GenBank/DDBJ whole genome shotgun (WGS) entry which is preliminary data.</text>
</comment>
<evidence type="ECO:0000256" key="4">
    <source>
        <dbReference type="ARBA" id="ARBA00023163"/>
    </source>
</evidence>
<evidence type="ECO:0000313" key="7">
    <source>
        <dbReference type="Proteomes" id="UP001597307"/>
    </source>
</evidence>
<evidence type="ECO:0000259" key="5">
    <source>
        <dbReference type="PROSITE" id="PS50937"/>
    </source>
</evidence>
<evidence type="ECO:0000313" key="6">
    <source>
        <dbReference type="EMBL" id="MFD1847285.1"/>
    </source>
</evidence>
<dbReference type="Pfam" id="PF07739">
    <property type="entry name" value="TipAS"/>
    <property type="match status" value="1"/>
</dbReference>
<dbReference type="SMART" id="SM00422">
    <property type="entry name" value="HTH_MERR"/>
    <property type="match status" value="1"/>
</dbReference>
<dbReference type="PROSITE" id="PS50937">
    <property type="entry name" value="HTH_MERR_2"/>
    <property type="match status" value="1"/>
</dbReference>
<dbReference type="InterPro" id="IPR036244">
    <property type="entry name" value="TipA-like_antibiotic-bd"/>
</dbReference>
<dbReference type="Gene3D" id="1.10.490.50">
    <property type="entry name" value="Antibiotic binding domain of TipA-like multidrug resistance regulators"/>
    <property type="match status" value="1"/>
</dbReference>
<dbReference type="InterPro" id="IPR009061">
    <property type="entry name" value="DNA-bd_dom_put_sf"/>
</dbReference>
<dbReference type="SUPFAM" id="SSF46955">
    <property type="entry name" value="Putative DNA-binding domain"/>
    <property type="match status" value="1"/>
</dbReference>
<organism evidence="6 7">
    <name type="scientific">Arthrobacter flavus</name>
    <dbReference type="NCBI Taxonomy" id="95172"/>
    <lineage>
        <taxon>Bacteria</taxon>
        <taxon>Bacillati</taxon>
        <taxon>Actinomycetota</taxon>
        <taxon>Actinomycetes</taxon>
        <taxon>Micrococcales</taxon>
        <taxon>Micrococcaceae</taxon>
        <taxon>Arthrobacter</taxon>
    </lineage>
</organism>
<evidence type="ECO:0000256" key="1">
    <source>
        <dbReference type="ARBA" id="ARBA00023015"/>
    </source>
</evidence>
<keyword evidence="2" id="KW-0238">DNA-binding</keyword>
<accession>A0ABW4Q9E4</accession>
<dbReference type="RefSeq" id="WP_343880615.1">
    <property type="nucleotide sequence ID" value="NZ_BAAAIJ010000048.1"/>
</dbReference>
<keyword evidence="4" id="KW-0804">Transcription</keyword>
<proteinExistence type="predicted"/>
<sequence>MNGPEIIGAVATHLGVSVRTLHHWHQCGVAVPSGRTSGGYRTYSAGDVARLRRVLLFRDLGVPLQRIPALLEAGSAERREELERRRLELATKIRHFQGVDQEVERLLAAEEQGILISAAAQARVFGEQWDPTWTTKAREQWADSTQWAEYTERSATRTEADWHKVATSMEEVTNTLAEAKRTGTLPASERANVLAEKHREVMSEYFHCTHSMHVLLACGYVTEPGLHTHYEQAEPGLAGWLKQVIDANALFHGVDPDTAVWK</sequence>